<feature type="non-terminal residue" evidence="2">
    <location>
        <position position="1"/>
    </location>
</feature>
<organism evidence="2">
    <name type="scientific">mine drainage metagenome</name>
    <dbReference type="NCBI Taxonomy" id="410659"/>
    <lineage>
        <taxon>unclassified sequences</taxon>
        <taxon>metagenomes</taxon>
        <taxon>ecological metagenomes</taxon>
    </lineage>
</organism>
<reference evidence="2" key="2">
    <citation type="journal article" date="2014" name="ISME J.">
        <title>Microbial stratification in low pH oxic and suboxic macroscopic growths along an acid mine drainage.</title>
        <authorList>
            <person name="Mendez-Garcia C."/>
            <person name="Mesa V."/>
            <person name="Sprenger R.R."/>
            <person name="Richter M."/>
            <person name="Diez M.S."/>
            <person name="Solano J."/>
            <person name="Bargiela R."/>
            <person name="Golyshina O.V."/>
            <person name="Manteca A."/>
            <person name="Ramos J.L."/>
            <person name="Gallego J.R."/>
            <person name="Llorente I."/>
            <person name="Martins Dos Santos V.A."/>
            <person name="Jensen O.N."/>
            <person name="Pelaez A.I."/>
            <person name="Sanchez J."/>
            <person name="Ferrer M."/>
        </authorList>
    </citation>
    <scope>NUCLEOTIDE SEQUENCE</scope>
</reference>
<dbReference type="Pfam" id="PF01494">
    <property type="entry name" value="FAD_binding_3"/>
    <property type="match status" value="1"/>
</dbReference>
<dbReference type="PRINTS" id="PR00420">
    <property type="entry name" value="RNGMNOXGNASE"/>
</dbReference>
<evidence type="ECO:0000313" key="2">
    <source>
        <dbReference type="EMBL" id="EQD50647.1"/>
    </source>
</evidence>
<proteinExistence type="predicted"/>
<sequence length="404" mass="44715">EVLMPLSGGDRTREAGIVISGAGSVGAALALGLARAGFGVTLVESRKKGIPVRDRRRFVLSELSAQWLGRIGVWNALSAGVQPIHSVRVDEPGCAPVDFEAREIDLPTLGYAVDAGTLAQAFEHAVRSEPRIQFLEGARIRRLDGSRPGQSVDIAPDTGSLLTLEARLVVVAEGQLSSLLETRGFNIRSRDSGLSALVIPLNKGLSGVIPDRVIERLGPEGLLALLPGPSGEATLTWTLRKDRADDFLLQPPFRQRLEVARMLGWSPGGLDWDEEPIRFDLIRHAVEPPYQAGILVIGQAAHRIAPFAAQGMNLAWRDARSLVAELVRAEEAKIDFGSIEWLQGYWRGRRADHRRVRHFTEQLPRLFESRDPLARWMRRSGWRMVRMAPSVRRTILRFGLGWRL</sequence>
<dbReference type="InterPro" id="IPR051205">
    <property type="entry name" value="UbiH/COQ6_monooxygenase"/>
</dbReference>
<dbReference type="PANTHER" id="PTHR43876:SF7">
    <property type="entry name" value="UBIQUINONE BIOSYNTHESIS MONOOXYGENASE COQ6, MITOCHONDRIAL"/>
    <property type="match status" value="1"/>
</dbReference>
<gene>
    <name evidence="2" type="ORF">B1B_11167</name>
</gene>
<dbReference type="GO" id="GO:0071949">
    <property type="term" value="F:FAD binding"/>
    <property type="evidence" value="ECO:0007669"/>
    <property type="project" value="InterPro"/>
</dbReference>
<dbReference type="InterPro" id="IPR002938">
    <property type="entry name" value="FAD-bd"/>
</dbReference>
<dbReference type="EMBL" id="AUZY01007232">
    <property type="protein sequence ID" value="EQD50647.1"/>
    <property type="molecule type" value="Genomic_DNA"/>
</dbReference>
<dbReference type="SUPFAM" id="SSF51905">
    <property type="entry name" value="FAD/NAD(P)-binding domain"/>
    <property type="match status" value="1"/>
</dbReference>
<dbReference type="InterPro" id="IPR036188">
    <property type="entry name" value="FAD/NAD-bd_sf"/>
</dbReference>
<dbReference type="AlphaFoldDB" id="T1A1A2"/>
<feature type="domain" description="FAD-binding" evidence="1">
    <location>
        <begin position="17"/>
        <end position="329"/>
    </location>
</feature>
<reference evidence="2" key="1">
    <citation type="submission" date="2013-08" db="EMBL/GenBank/DDBJ databases">
        <authorList>
            <person name="Mendez C."/>
            <person name="Richter M."/>
            <person name="Ferrer M."/>
            <person name="Sanchez J."/>
        </authorList>
    </citation>
    <scope>NUCLEOTIDE SEQUENCE</scope>
</reference>
<accession>T1A1A2</accession>
<name>T1A1A2_9ZZZZ</name>
<comment type="caution">
    <text evidence="2">The sequence shown here is derived from an EMBL/GenBank/DDBJ whole genome shotgun (WGS) entry which is preliminary data.</text>
</comment>
<evidence type="ECO:0000259" key="1">
    <source>
        <dbReference type="Pfam" id="PF01494"/>
    </source>
</evidence>
<dbReference type="PANTHER" id="PTHR43876">
    <property type="entry name" value="UBIQUINONE BIOSYNTHESIS MONOOXYGENASE COQ6, MITOCHONDRIAL"/>
    <property type="match status" value="1"/>
</dbReference>
<dbReference type="Gene3D" id="3.50.50.60">
    <property type="entry name" value="FAD/NAD(P)-binding domain"/>
    <property type="match status" value="2"/>
</dbReference>
<protein>
    <submittedName>
        <fullName evidence="2">2-polyprenyl-6-methoxyphenol 4-hydroxylase</fullName>
    </submittedName>
</protein>